<feature type="region of interest" description="Disordered" evidence="4">
    <location>
        <begin position="82"/>
        <end position="137"/>
    </location>
</feature>
<dbReference type="AlphaFoldDB" id="A0A2H6KF39"/>
<evidence type="ECO:0000313" key="7">
    <source>
        <dbReference type="Proteomes" id="UP000236319"/>
    </source>
</evidence>
<evidence type="ECO:0000256" key="3">
    <source>
        <dbReference type="ARBA" id="ARBA00023235"/>
    </source>
</evidence>
<dbReference type="InterPro" id="IPR020103">
    <property type="entry name" value="PsdUridine_synth_cat_dom_sf"/>
</dbReference>
<dbReference type="Gene3D" id="3.30.70.660">
    <property type="entry name" value="Pseudouridine synthase I, catalytic domain, C-terminal subdomain"/>
    <property type="match status" value="1"/>
</dbReference>
<name>A0A2H6KF39_9APIC</name>
<dbReference type="GeneID" id="39875392"/>
<dbReference type="EMBL" id="BDSA01000003">
    <property type="protein sequence ID" value="GBE61622.1"/>
    <property type="molecule type" value="Genomic_DNA"/>
</dbReference>
<sequence length="504" mass="57134">MRFLLLETALALFLIAVYEFIAITSAYRLTRHSGQDYPELRGRAAYSSGRQKSLWRRQRLEALPEQYYTTDGTWVTQIPRGMTTTGSGGADNISSPVINDSSVESPRIAPTTPPAGTDSSSINRSDDASCDIPGEMSEPSEIVGCKKVYRTPSGSDPTTQHALTNIVMTVEYDGGEYNGFVGPNHFYNDERLAMTSNHLDAESQRDTSANKSVSNEVLRAIAVIHGYIPNRRKRKKKTAQVNIDEEAEYDVEDDTCTYTIPAERRFTLIASSRTDKGVHATETACQYLSFDREPPFNGDLDAFMEKVNRILPEDVRVTAMIAAPNPDFNVRFDNVGKCYTYKVDLSECPSLFERKHRWQIVADSQFRNTLLKSRFRIHRAAKHIPPEYNEVREEFSFDRVREAADVIQGTHNFEFVIHGDRFLYKMVRGIVSHAVLVGYGVLKADDIRLMLERGEAIPDIPYAPSNGLYLTKVKFQPDVEEAIRRSKERRTQRLRSLLKPLVEH</sequence>
<dbReference type="VEuPathDB" id="PiroplasmaDB:BOVATA_031150"/>
<keyword evidence="7" id="KW-1185">Reference proteome</keyword>
<evidence type="ECO:0000256" key="1">
    <source>
        <dbReference type="ARBA" id="ARBA00009375"/>
    </source>
</evidence>
<proteinExistence type="inferred from homology"/>
<dbReference type="Pfam" id="PF01416">
    <property type="entry name" value="PseudoU_synth_1"/>
    <property type="match status" value="1"/>
</dbReference>
<dbReference type="PANTHER" id="PTHR11142">
    <property type="entry name" value="PSEUDOURIDYLATE SYNTHASE"/>
    <property type="match status" value="1"/>
</dbReference>
<evidence type="ECO:0000313" key="6">
    <source>
        <dbReference type="EMBL" id="GBE61622.1"/>
    </source>
</evidence>
<dbReference type="OrthoDB" id="271910at2759"/>
<dbReference type="GO" id="GO:0003723">
    <property type="term" value="F:RNA binding"/>
    <property type="evidence" value="ECO:0007669"/>
    <property type="project" value="InterPro"/>
</dbReference>
<dbReference type="InterPro" id="IPR020095">
    <property type="entry name" value="PsdUridine_synth_TruA_C"/>
</dbReference>
<organism evidence="6 7">
    <name type="scientific">Babesia ovata</name>
    <dbReference type="NCBI Taxonomy" id="189622"/>
    <lineage>
        <taxon>Eukaryota</taxon>
        <taxon>Sar</taxon>
        <taxon>Alveolata</taxon>
        <taxon>Apicomplexa</taxon>
        <taxon>Aconoidasida</taxon>
        <taxon>Piroplasmida</taxon>
        <taxon>Babesiidae</taxon>
        <taxon>Babesia</taxon>
    </lineage>
</organism>
<accession>A0A2H6KF39</accession>
<dbReference type="Proteomes" id="UP000236319">
    <property type="component" value="Unassembled WGS sequence"/>
</dbReference>
<dbReference type="InterPro" id="IPR020097">
    <property type="entry name" value="PsdUridine_synth_TruA_a/b_dom"/>
</dbReference>
<dbReference type="SUPFAM" id="SSF55120">
    <property type="entry name" value="Pseudouridine synthase"/>
    <property type="match status" value="1"/>
</dbReference>
<evidence type="ECO:0000259" key="5">
    <source>
        <dbReference type="Pfam" id="PF01416"/>
    </source>
</evidence>
<gene>
    <name evidence="6" type="ORF">BOVATA_031150</name>
</gene>
<dbReference type="InterPro" id="IPR020094">
    <property type="entry name" value="TruA/RsuA/RluB/E/F_N"/>
</dbReference>
<reference evidence="6 7" key="1">
    <citation type="journal article" date="2017" name="BMC Genomics">
        <title>Whole-genome assembly of Babesia ovata and comparative genomics between closely related pathogens.</title>
        <authorList>
            <person name="Yamagishi J."/>
            <person name="Asada M."/>
            <person name="Hakimi H."/>
            <person name="Tanaka T.Q."/>
            <person name="Sugimoto C."/>
            <person name="Kawazu S."/>
        </authorList>
    </citation>
    <scope>NUCLEOTIDE SEQUENCE [LARGE SCALE GENOMIC DNA]</scope>
    <source>
        <strain evidence="6 7">Miyake</strain>
    </source>
</reference>
<dbReference type="InterPro" id="IPR001406">
    <property type="entry name" value="PsdUridine_synth_TruA"/>
</dbReference>
<feature type="domain" description="Pseudouridine synthase I TruA alpha/beta" evidence="5">
    <location>
        <begin position="407"/>
        <end position="475"/>
    </location>
</feature>
<dbReference type="PANTHER" id="PTHR11142:SF0">
    <property type="entry name" value="TRNA PSEUDOURIDINE SYNTHASE-LIKE 1"/>
    <property type="match status" value="1"/>
</dbReference>
<comment type="similarity">
    <text evidence="1">Belongs to the tRNA pseudouridine synthase TruA family.</text>
</comment>
<feature type="compositionally biased region" description="Polar residues" evidence="4">
    <location>
        <begin position="92"/>
        <end position="104"/>
    </location>
</feature>
<dbReference type="GO" id="GO:0009982">
    <property type="term" value="F:pseudouridine synthase activity"/>
    <property type="evidence" value="ECO:0007669"/>
    <property type="project" value="InterPro"/>
</dbReference>
<comment type="caution">
    <text evidence="6">The sequence shown here is derived from an EMBL/GenBank/DDBJ whole genome shotgun (WGS) entry which is preliminary data.</text>
</comment>
<evidence type="ECO:0000256" key="4">
    <source>
        <dbReference type="SAM" id="MobiDB-lite"/>
    </source>
</evidence>
<dbReference type="RefSeq" id="XP_028867865.1">
    <property type="nucleotide sequence ID" value="XM_029012032.1"/>
</dbReference>
<dbReference type="Gene3D" id="3.30.70.580">
    <property type="entry name" value="Pseudouridine synthase I, catalytic domain, N-terminal subdomain"/>
    <property type="match status" value="1"/>
</dbReference>
<keyword evidence="3" id="KW-0413">Isomerase</keyword>
<dbReference type="GO" id="GO:0031119">
    <property type="term" value="P:tRNA pseudouridine synthesis"/>
    <property type="evidence" value="ECO:0007669"/>
    <property type="project" value="TreeGrafter"/>
</dbReference>
<protein>
    <submittedName>
        <fullName evidence="6">tRNA-pseudouridine synthase I</fullName>
    </submittedName>
</protein>
<evidence type="ECO:0000256" key="2">
    <source>
        <dbReference type="ARBA" id="ARBA00022694"/>
    </source>
</evidence>
<keyword evidence="2" id="KW-0819">tRNA processing</keyword>